<evidence type="ECO:0000313" key="2">
    <source>
        <dbReference type="Proteomes" id="UP001515500"/>
    </source>
</evidence>
<dbReference type="GO" id="GO:0016071">
    <property type="term" value="P:mRNA metabolic process"/>
    <property type="evidence" value="ECO:0007669"/>
    <property type="project" value="UniProtKB-ARBA"/>
</dbReference>
<gene>
    <name evidence="3" type="primary">LOC120249796</name>
</gene>
<organism evidence="2 3">
    <name type="scientific">Dioscorea cayennensis subsp. rotundata</name>
    <name type="common">White Guinea yam</name>
    <name type="synonym">Dioscorea rotundata</name>
    <dbReference type="NCBI Taxonomy" id="55577"/>
    <lineage>
        <taxon>Eukaryota</taxon>
        <taxon>Viridiplantae</taxon>
        <taxon>Streptophyta</taxon>
        <taxon>Embryophyta</taxon>
        <taxon>Tracheophyta</taxon>
        <taxon>Spermatophyta</taxon>
        <taxon>Magnoliopsida</taxon>
        <taxon>Liliopsida</taxon>
        <taxon>Dioscoreales</taxon>
        <taxon>Dioscoreaceae</taxon>
        <taxon>Dioscorea</taxon>
    </lineage>
</organism>
<accession>A0AB40AHI6</accession>
<feature type="region of interest" description="Disordered" evidence="1">
    <location>
        <begin position="1"/>
        <end position="65"/>
    </location>
</feature>
<name>A0AB40AHI6_DIOCR</name>
<dbReference type="RefSeq" id="XP_039114382.1">
    <property type="nucleotide sequence ID" value="XM_039258448.1"/>
</dbReference>
<evidence type="ECO:0000256" key="1">
    <source>
        <dbReference type="SAM" id="MobiDB-lite"/>
    </source>
</evidence>
<protein>
    <submittedName>
        <fullName evidence="3">Uncharacterized protein LOC120249796</fullName>
    </submittedName>
</protein>
<dbReference type="InterPro" id="IPR028322">
    <property type="entry name" value="PNRC-like_rgn"/>
</dbReference>
<dbReference type="Proteomes" id="UP001515500">
    <property type="component" value="Chromosome 19"/>
</dbReference>
<reference evidence="3" key="1">
    <citation type="submission" date="2025-08" db="UniProtKB">
        <authorList>
            <consortium name="RefSeq"/>
        </authorList>
    </citation>
    <scope>IDENTIFICATION</scope>
</reference>
<dbReference type="Pfam" id="PF15365">
    <property type="entry name" value="PNRC"/>
    <property type="match status" value="1"/>
</dbReference>
<feature type="compositionally biased region" description="Basic and acidic residues" evidence="1">
    <location>
        <begin position="41"/>
        <end position="50"/>
    </location>
</feature>
<evidence type="ECO:0000313" key="3">
    <source>
        <dbReference type="RefSeq" id="XP_039114382.1"/>
    </source>
</evidence>
<dbReference type="PANTHER" id="PTHR33670:SF1">
    <property type="entry name" value="OS09G0416300 PROTEIN"/>
    <property type="match status" value="1"/>
</dbReference>
<feature type="compositionally biased region" description="Basic residues" evidence="1">
    <location>
        <begin position="22"/>
        <end position="33"/>
    </location>
</feature>
<dbReference type="PANTHER" id="PTHR33670">
    <property type="entry name" value="SPLICING FACTOR, PROLINE- AND GLUTAMINE-RICH-LIKE"/>
    <property type="match status" value="1"/>
</dbReference>
<feature type="compositionally biased region" description="Basic and acidic residues" evidence="1">
    <location>
        <begin position="1"/>
        <end position="10"/>
    </location>
</feature>
<feature type="compositionally biased region" description="Low complexity" evidence="1">
    <location>
        <begin position="51"/>
        <end position="60"/>
    </location>
</feature>
<keyword evidence="2" id="KW-1185">Reference proteome</keyword>
<dbReference type="AlphaFoldDB" id="A0AB40AHI6"/>
<proteinExistence type="predicted"/>
<sequence>MGTEVLRPRDCLPPVTPAGTLFHRRNPNPKSSRKPSWSPRPDPKKQREGSPKPSKSTSSSHIVAGHVTILQRGQPLDAFRRADDTVFGIGRLGPEPDLIPRTVWKEDRTAGEIYAGAGFLVSAPAPSALPLPNFSTRRVVAVDQTATRDLRRLLRLD</sequence>
<dbReference type="GeneID" id="120249796"/>